<dbReference type="NCBIfam" id="TIGR01617">
    <property type="entry name" value="arsC_related"/>
    <property type="match status" value="1"/>
</dbReference>
<dbReference type="NCBIfam" id="NF008107">
    <property type="entry name" value="PRK10853.1"/>
    <property type="match status" value="1"/>
</dbReference>
<dbReference type="AlphaFoldDB" id="A0A1G5Q379"/>
<dbReference type="SUPFAM" id="SSF52833">
    <property type="entry name" value="Thioredoxin-like"/>
    <property type="match status" value="1"/>
</dbReference>
<dbReference type="RefSeq" id="WP_092993920.1">
    <property type="nucleotide sequence ID" value="NZ_FMWD01000003.1"/>
</dbReference>
<gene>
    <name evidence="3" type="ORF">SAMN03097708_01193</name>
</gene>
<dbReference type="OrthoDB" id="9803749at2"/>
<dbReference type="STRING" id="415747.SAMN03097708_01193"/>
<evidence type="ECO:0000256" key="1">
    <source>
        <dbReference type="ARBA" id="ARBA00007198"/>
    </source>
</evidence>
<dbReference type="EMBL" id="FMWD01000003">
    <property type="protein sequence ID" value="SCZ55759.1"/>
    <property type="molecule type" value="Genomic_DNA"/>
</dbReference>
<dbReference type="InterPro" id="IPR036249">
    <property type="entry name" value="Thioredoxin-like_sf"/>
</dbReference>
<protein>
    <submittedName>
        <fullName evidence="3">Transcriptional regulator, Spx/MgsR family</fullName>
    </submittedName>
</protein>
<sequence length="115" mass="13308">MAKIYGIKTCDTVRKARKWLREHAIEHTFHDFRADGLPEDRLTAWVEAVGWEVLLNRRGLAWRKLPAEKKANVDEVKALELIREEPTLIKRPVLEHDGAIRVGFSEGGYSELFKN</sequence>
<dbReference type="Pfam" id="PF03960">
    <property type="entry name" value="ArsC"/>
    <property type="match status" value="1"/>
</dbReference>
<dbReference type="PROSITE" id="PS51353">
    <property type="entry name" value="ARSC"/>
    <property type="match status" value="1"/>
</dbReference>
<reference evidence="3 4" key="1">
    <citation type="submission" date="2016-10" db="EMBL/GenBank/DDBJ databases">
        <authorList>
            <person name="de Groot N.N."/>
        </authorList>
    </citation>
    <scope>NUCLEOTIDE SEQUENCE [LARGE SCALE GENOMIC DNA]</scope>
    <source>
        <strain evidence="3 4">HLD2</strain>
    </source>
</reference>
<dbReference type="PANTHER" id="PTHR30041">
    <property type="entry name" value="ARSENATE REDUCTASE"/>
    <property type="match status" value="1"/>
</dbReference>
<dbReference type="CDD" id="cd03035">
    <property type="entry name" value="ArsC_Yffb"/>
    <property type="match status" value="1"/>
</dbReference>
<dbReference type="Proteomes" id="UP000199648">
    <property type="component" value="Unassembled WGS sequence"/>
</dbReference>
<dbReference type="InterPro" id="IPR006504">
    <property type="entry name" value="Tscrpt_reg_Spx/MgsR"/>
</dbReference>
<dbReference type="InterPro" id="IPR006660">
    <property type="entry name" value="Arsenate_reductase-like"/>
</dbReference>
<evidence type="ECO:0000313" key="3">
    <source>
        <dbReference type="EMBL" id="SCZ55759.1"/>
    </source>
</evidence>
<evidence type="ECO:0000313" key="4">
    <source>
        <dbReference type="Proteomes" id="UP000199648"/>
    </source>
</evidence>
<dbReference type="Gene3D" id="3.40.30.10">
    <property type="entry name" value="Glutaredoxin"/>
    <property type="match status" value="1"/>
</dbReference>
<comment type="similarity">
    <text evidence="1 2">Belongs to the ArsC family.</text>
</comment>
<dbReference type="PANTHER" id="PTHR30041:SF8">
    <property type="entry name" value="PROTEIN YFFB"/>
    <property type="match status" value="1"/>
</dbReference>
<name>A0A1G5Q379_9GAMM</name>
<accession>A0A1G5Q379</accession>
<proteinExistence type="inferred from homology"/>
<keyword evidence="4" id="KW-1185">Reference proteome</keyword>
<organism evidence="3 4">
    <name type="scientific">Thiohalomonas denitrificans</name>
    <dbReference type="NCBI Taxonomy" id="415747"/>
    <lineage>
        <taxon>Bacteria</taxon>
        <taxon>Pseudomonadati</taxon>
        <taxon>Pseudomonadota</taxon>
        <taxon>Gammaproteobacteria</taxon>
        <taxon>Thiohalomonadales</taxon>
        <taxon>Thiohalomonadaceae</taxon>
        <taxon>Thiohalomonas</taxon>
    </lineage>
</organism>
<evidence type="ECO:0000256" key="2">
    <source>
        <dbReference type="PROSITE-ProRule" id="PRU01282"/>
    </source>
</evidence>